<comment type="caution">
    <text evidence="7">The sequence shown here is derived from an EMBL/GenBank/DDBJ whole genome shotgun (WGS) entry which is preliminary data.</text>
</comment>
<evidence type="ECO:0000313" key="7">
    <source>
        <dbReference type="EMBL" id="GAA2097724.1"/>
    </source>
</evidence>
<feature type="modified residue" description="N6-(pyridoxal phosphate)lysine" evidence="4">
    <location>
        <position position="245"/>
    </location>
</feature>
<dbReference type="RefSeq" id="WP_344336974.1">
    <property type="nucleotide sequence ID" value="NZ_BAAAPZ010000007.1"/>
</dbReference>
<proteinExistence type="inferred from homology"/>
<feature type="binding site" evidence="4">
    <location>
        <position position="300"/>
    </location>
    <ligand>
        <name>pyridoxal 5'-phosphate</name>
        <dbReference type="ChEBI" id="CHEBI:597326"/>
    </ligand>
</feature>
<comment type="catalytic activity">
    <reaction evidence="4 6">
        <text>L-kynurenine + H2O = anthranilate + L-alanine + H(+)</text>
        <dbReference type="Rhea" id="RHEA:16813"/>
        <dbReference type="ChEBI" id="CHEBI:15377"/>
        <dbReference type="ChEBI" id="CHEBI:15378"/>
        <dbReference type="ChEBI" id="CHEBI:16567"/>
        <dbReference type="ChEBI" id="CHEBI:57959"/>
        <dbReference type="ChEBI" id="CHEBI:57972"/>
        <dbReference type="EC" id="3.7.1.3"/>
    </reaction>
</comment>
<evidence type="ECO:0000256" key="3">
    <source>
        <dbReference type="ARBA" id="ARBA00022898"/>
    </source>
</evidence>
<evidence type="ECO:0000256" key="1">
    <source>
        <dbReference type="ARBA" id="ARBA00022642"/>
    </source>
</evidence>
<dbReference type="EMBL" id="BAAAPZ010000007">
    <property type="protein sequence ID" value="GAA2097724.1"/>
    <property type="molecule type" value="Genomic_DNA"/>
</dbReference>
<feature type="binding site" evidence="4">
    <location>
        <position position="219"/>
    </location>
    <ligand>
        <name>pyridoxal 5'-phosphate</name>
        <dbReference type="ChEBI" id="CHEBI:597326"/>
    </ligand>
</feature>
<evidence type="ECO:0000256" key="5">
    <source>
        <dbReference type="NCBIfam" id="TIGR01814"/>
    </source>
</evidence>
<comment type="cofactor">
    <cofactor evidence="4 6">
        <name>pyridoxal 5'-phosphate</name>
        <dbReference type="ChEBI" id="CHEBI:597326"/>
    </cofactor>
</comment>
<reference evidence="7 8" key="1">
    <citation type="journal article" date="2019" name="Int. J. Syst. Evol. Microbiol.">
        <title>The Global Catalogue of Microorganisms (GCM) 10K type strain sequencing project: providing services to taxonomists for standard genome sequencing and annotation.</title>
        <authorList>
            <consortium name="The Broad Institute Genomics Platform"/>
            <consortium name="The Broad Institute Genome Sequencing Center for Infectious Disease"/>
            <person name="Wu L."/>
            <person name="Ma J."/>
        </authorList>
    </citation>
    <scope>NUCLEOTIDE SEQUENCE [LARGE SCALE GENOMIC DNA]</scope>
    <source>
        <strain evidence="7 8">JCM 15900</strain>
    </source>
</reference>
<feature type="binding site" evidence="4">
    <location>
        <position position="113"/>
    </location>
    <ligand>
        <name>pyridoxal 5'-phosphate</name>
        <dbReference type="ChEBI" id="CHEBI:597326"/>
    </ligand>
</feature>
<dbReference type="EC" id="3.7.1.3" evidence="4 5"/>
<evidence type="ECO:0000313" key="8">
    <source>
        <dbReference type="Proteomes" id="UP001500984"/>
    </source>
</evidence>
<comment type="similarity">
    <text evidence="4 6">Belongs to the kynureninase family.</text>
</comment>
<feature type="binding site" evidence="4">
    <location>
        <position position="112"/>
    </location>
    <ligand>
        <name>pyridoxal 5'-phosphate</name>
        <dbReference type="ChEBI" id="CHEBI:597326"/>
    </ligand>
</feature>
<dbReference type="InterPro" id="IPR015421">
    <property type="entry name" value="PyrdxlP-dep_Trfase_major"/>
</dbReference>
<dbReference type="NCBIfam" id="TIGR01814">
    <property type="entry name" value="kynureninase"/>
    <property type="match status" value="1"/>
</dbReference>
<keyword evidence="2 4" id="KW-0378">Hydrolase</keyword>
<feature type="binding site" evidence="4">
    <location>
        <position position="244"/>
    </location>
    <ligand>
        <name>pyridoxal 5'-phosphate</name>
        <dbReference type="ChEBI" id="CHEBI:597326"/>
    </ligand>
</feature>
<dbReference type="Gene3D" id="3.40.640.10">
    <property type="entry name" value="Type I PLP-dependent aspartate aminotransferase-like (Major domain)"/>
    <property type="match status" value="1"/>
</dbReference>
<comment type="subunit">
    <text evidence="4 6">Homodimer.</text>
</comment>
<keyword evidence="8" id="KW-1185">Reference proteome</keyword>
<dbReference type="InterPro" id="IPR015422">
    <property type="entry name" value="PyrdxlP-dep_Trfase_small"/>
</dbReference>
<comment type="pathway">
    <text evidence="4 6">Cofactor biosynthesis; NAD(+) biosynthesis; quinolinate from L-kynurenine: step 2/3.</text>
</comment>
<dbReference type="HAMAP" id="MF_01970">
    <property type="entry name" value="Kynureninase"/>
    <property type="match status" value="1"/>
</dbReference>
<keyword evidence="3 4" id="KW-0663">Pyridoxal phosphate</keyword>
<dbReference type="PANTHER" id="PTHR14084">
    <property type="entry name" value="KYNURENINASE"/>
    <property type="match status" value="1"/>
</dbReference>
<evidence type="ECO:0000256" key="2">
    <source>
        <dbReference type="ARBA" id="ARBA00022801"/>
    </source>
</evidence>
<dbReference type="SUPFAM" id="SSF53383">
    <property type="entry name" value="PLP-dependent transferases"/>
    <property type="match status" value="1"/>
</dbReference>
<dbReference type="Proteomes" id="UP001500984">
    <property type="component" value="Unassembled WGS sequence"/>
</dbReference>
<keyword evidence="1 4" id="KW-0662">Pyridine nucleotide biosynthesis</keyword>
<evidence type="ECO:0000256" key="6">
    <source>
        <dbReference type="PIRNR" id="PIRNR038800"/>
    </source>
</evidence>
<feature type="binding site" evidence="4">
    <location>
        <begin position="144"/>
        <end position="147"/>
    </location>
    <ligand>
        <name>pyridoxal 5'-phosphate</name>
        <dbReference type="ChEBI" id="CHEBI:597326"/>
    </ligand>
</feature>
<feature type="binding site" evidence="4">
    <location>
        <position position="190"/>
    </location>
    <ligand>
        <name>pyridoxal 5'-phosphate</name>
        <dbReference type="ChEBI" id="CHEBI:597326"/>
    </ligand>
</feature>
<dbReference type="PIRSF" id="PIRSF038800">
    <property type="entry name" value="KYNU"/>
    <property type="match status" value="1"/>
</dbReference>
<name>A0ABN2WRV1_9MICO</name>
<feature type="binding site" evidence="4">
    <location>
        <position position="274"/>
    </location>
    <ligand>
        <name>pyridoxal 5'-phosphate</name>
        <dbReference type="ChEBI" id="CHEBI:597326"/>
    </ligand>
</feature>
<comment type="function">
    <text evidence="4 6">Catalyzes the cleavage of L-kynurenine (L-Kyn) and L-3-hydroxykynurenine (L-3OHKyn) into anthranilic acid (AA) and 3-hydroxyanthranilic acid (3-OHAA), respectively.</text>
</comment>
<dbReference type="InterPro" id="IPR010111">
    <property type="entry name" value="Kynureninase"/>
</dbReference>
<comment type="pathway">
    <text evidence="4 6">Amino-acid degradation; L-kynurenine degradation; L-alanine and anthranilate from L-kynurenine: step 1/1.</text>
</comment>
<protein>
    <recommendedName>
        <fullName evidence="4 5">Kynureninase</fullName>
        <ecNumber evidence="4 5">3.7.1.3</ecNumber>
    </recommendedName>
    <alternativeName>
        <fullName evidence="4">L-kynurenine hydrolase</fullName>
    </alternativeName>
</protein>
<sequence length="434" mass="46515">MTTPSDGLGAGSPAPVLDRAACVRLDDADPLRSLRDEFLLPPGTIYLDGNSLGARPTGAAERAQEVIAEEWGTGLIRSWNDAGWFDLPAKLGEKVAGIVGGGAGTTVVTDTTSINLFKVASAACRIQAADAPERSVILTQRENFPSDIYMLEGLVEQLGDGYEVRLVDDAEVAAGFPNALTDEVAVVVLTHVNYRTGRLFDMAETTAAIHAGGALAIWDLCHSAGALEVDLAGAGADMAVGCTYKFLNGGPGSPAFVWVSEALQTRFSQPLSGWWGHRQPFEMEPSYTPADGIRRYLTGTQGILSMSVAEVGLDVFGRVDMADVRAKSLALSDLFIELVDARLSHHPVEVVTPREHAARGSQVSITHPEGFAVMSALITRGIIGDYREPEVLRFGLTPLYVGYADVWDTVEALREILDDRLWDVPQHKVRGAVT</sequence>
<dbReference type="Gene3D" id="3.90.1150.10">
    <property type="entry name" value="Aspartate Aminotransferase, domain 1"/>
    <property type="match status" value="1"/>
</dbReference>
<comment type="catalytic activity">
    <reaction evidence="6">
        <text>3-hydroxy-L-kynurenine + H2O = 3-hydroxyanthranilate + L-alanine + H(+)</text>
        <dbReference type="Rhea" id="RHEA:25143"/>
        <dbReference type="ChEBI" id="CHEBI:15377"/>
        <dbReference type="ChEBI" id="CHEBI:15378"/>
        <dbReference type="ChEBI" id="CHEBI:36559"/>
        <dbReference type="ChEBI" id="CHEBI:57972"/>
        <dbReference type="ChEBI" id="CHEBI:58125"/>
        <dbReference type="EC" id="3.7.1.3"/>
    </reaction>
</comment>
<organism evidence="7 8">
    <name type="scientific">Brevibacterium salitolerans</name>
    <dbReference type="NCBI Taxonomy" id="1403566"/>
    <lineage>
        <taxon>Bacteria</taxon>
        <taxon>Bacillati</taxon>
        <taxon>Actinomycetota</taxon>
        <taxon>Actinomycetes</taxon>
        <taxon>Micrococcales</taxon>
        <taxon>Brevibacteriaceae</taxon>
        <taxon>Brevibacterium</taxon>
    </lineage>
</organism>
<dbReference type="Pfam" id="PF22580">
    <property type="entry name" value="KYNU_C"/>
    <property type="match status" value="1"/>
</dbReference>
<feature type="binding site" evidence="4">
    <location>
        <position position="222"/>
    </location>
    <ligand>
        <name>pyridoxal 5'-phosphate</name>
        <dbReference type="ChEBI" id="CHEBI:597326"/>
    </ligand>
</feature>
<dbReference type="InterPro" id="IPR015424">
    <property type="entry name" value="PyrdxlP-dep_Trfase"/>
</dbReference>
<gene>
    <name evidence="4 7" type="primary">kynU</name>
    <name evidence="7" type="ORF">GCM10009823_18560</name>
</gene>
<evidence type="ECO:0000256" key="4">
    <source>
        <dbReference type="HAMAP-Rule" id="MF_01970"/>
    </source>
</evidence>
<accession>A0ABN2WRV1</accession>
<dbReference type="PANTHER" id="PTHR14084:SF0">
    <property type="entry name" value="KYNURENINASE"/>
    <property type="match status" value="1"/>
</dbReference>